<evidence type="ECO:0000313" key="2">
    <source>
        <dbReference type="EMBL" id="AKH18873.1"/>
    </source>
</evidence>
<name>A0A0F7JW58_9SPHN</name>
<gene>
    <name evidence="2" type="ORF">NX02_p1160</name>
</gene>
<dbReference type="RefSeq" id="WP_158014296.1">
    <property type="nucleotide sequence ID" value="NZ_CP011450.1"/>
</dbReference>
<dbReference type="AlphaFoldDB" id="A0A0F7JW58"/>
<evidence type="ECO:0000256" key="1">
    <source>
        <dbReference type="SAM" id="MobiDB-lite"/>
    </source>
</evidence>
<keyword evidence="2" id="KW-0614">Plasmid</keyword>
<organism evidence="2 3">
    <name type="scientific">Sphingomonas sanxanigenens DSM 19645 = NX02</name>
    <dbReference type="NCBI Taxonomy" id="1123269"/>
    <lineage>
        <taxon>Bacteria</taxon>
        <taxon>Pseudomonadati</taxon>
        <taxon>Pseudomonadota</taxon>
        <taxon>Alphaproteobacteria</taxon>
        <taxon>Sphingomonadales</taxon>
        <taxon>Sphingomonadaceae</taxon>
        <taxon>Sphingomonas</taxon>
    </lineage>
</organism>
<accession>A0A0F7JW58</accession>
<geneLocation type="plasmid" evidence="2 3">
    <name>pNXO2</name>
</geneLocation>
<evidence type="ECO:0000313" key="3">
    <source>
        <dbReference type="Proteomes" id="UP000018851"/>
    </source>
</evidence>
<sequence length="98" mass="10449">MTEVKNPRSEIGIEKRAKGASYLDHRGGWWFRLHVKLVVDARQPDGAKGVAASGDHDGGSSGPASRAARSIFLVVSGHAVVAACDWFTRSFGSIASRL</sequence>
<keyword evidence="3" id="KW-1185">Reference proteome</keyword>
<dbReference type="KEGG" id="ssan:NX02_p1160"/>
<feature type="region of interest" description="Disordered" evidence="1">
    <location>
        <begin position="46"/>
        <end position="65"/>
    </location>
</feature>
<dbReference type="Proteomes" id="UP000018851">
    <property type="component" value="Plasmid pNXO2"/>
</dbReference>
<reference evidence="2 3" key="1">
    <citation type="submission" date="2015-05" db="EMBL/GenBank/DDBJ databases">
        <title>Plasmid of Sphingomonas sanxanigenens NX02.</title>
        <authorList>
            <person name="Huang H."/>
            <person name="Ma T."/>
        </authorList>
    </citation>
    <scope>NUCLEOTIDE SEQUENCE [LARGE SCALE GENOMIC DNA]</scope>
    <source>
        <strain evidence="2 3">NX02</strain>
        <plasmid evidence="3">Plasmid pNXO2</plasmid>
    </source>
</reference>
<protein>
    <submittedName>
        <fullName evidence="2">Uncharacterized protein</fullName>
    </submittedName>
</protein>
<dbReference type="EMBL" id="CP011450">
    <property type="protein sequence ID" value="AKH18873.1"/>
    <property type="molecule type" value="Genomic_DNA"/>
</dbReference>
<proteinExistence type="predicted"/>